<dbReference type="EMBL" id="CP119311">
    <property type="protein sequence ID" value="WEK34071.1"/>
    <property type="molecule type" value="Genomic_DNA"/>
</dbReference>
<evidence type="ECO:0000313" key="2">
    <source>
        <dbReference type="Proteomes" id="UP001220610"/>
    </source>
</evidence>
<sequence>MRKTLLMMGTGMLFMMACRQPPGATEEAAAAHFAEVRLLSKGRVCIDKVSAEKLMQVTGEGKSNSHFYAYSVRFEDSIQLAEKETLQKWDKYFQFDMEKDWVVLSQGDSIRPVFFQPGVKMSAQISEGVLVFEMPAAAIPDSLIYLNSFGSWEALQVQL</sequence>
<protein>
    <submittedName>
        <fullName evidence="1">Uncharacterized protein</fullName>
    </submittedName>
</protein>
<reference evidence="1" key="1">
    <citation type="submission" date="2023-03" db="EMBL/GenBank/DDBJ databases">
        <title>Andean soil-derived lignocellulolytic bacterial consortium as a source of novel taxa and putative plastic-active enzymes.</title>
        <authorList>
            <person name="Diaz-Garcia L."/>
            <person name="Chuvochina M."/>
            <person name="Feuerriegel G."/>
            <person name="Bunk B."/>
            <person name="Sproer C."/>
            <person name="Streit W.R."/>
            <person name="Rodriguez L.M."/>
            <person name="Overmann J."/>
            <person name="Jimenez D.J."/>
        </authorList>
    </citation>
    <scope>NUCLEOTIDE SEQUENCE</scope>
    <source>
        <strain evidence="1">MAG 7</strain>
    </source>
</reference>
<accession>A0AAJ6BGF0</accession>
<proteinExistence type="predicted"/>
<dbReference type="PROSITE" id="PS51257">
    <property type="entry name" value="PROKAR_LIPOPROTEIN"/>
    <property type="match status" value="1"/>
</dbReference>
<organism evidence="1 2">
    <name type="scientific">Candidatus Pseudobacter hemicellulosilyticus</name>
    <dbReference type="NCBI Taxonomy" id="3121375"/>
    <lineage>
        <taxon>Bacteria</taxon>
        <taxon>Pseudomonadati</taxon>
        <taxon>Bacteroidota</taxon>
        <taxon>Chitinophagia</taxon>
        <taxon>Chitinophagales</taxon>
        <taxon>Chitinophagaceae</taxon>
        <taxon>Pseudobacter</taxon>
    </lineage>
</organism>
<dbReference type="AlphaFoldDB" id="A0AAJ6BGF0"/>
<evidence type="ECO:0000313" key="1">
    <source>
        <dbReference type="EMBL" id="WEK34071.1"/>
    </source>
</evidence>
<name>A0AAJ6BGF0_9BACT</name>
<dbReference type="Proteomes" id="UP001220610">
    <property type="component" value="Chromosome"/>
</dbReference>
<gene>
    <name evidence="1" type="ORF">P0Y53_16410</name>
</gene>